<feature type="region of interest" description="Disordered" evidence="1">
    <location>
        <begin position="96"/>
        <end position="120"/>
    </location>
</feature>
<dbReference type="AlphaFoldDB" id="A0ABD1VYW2"/>
<gene>
    <name evidence="2" type="ORF">Adt_03574</name>
</gene>
<evidence type="ECO:0000313" key="3">
    <source>
        <dbReference type="Proteomes" id="UP001604336"/>
    </source>
</evidence>
<dbReference type="Proteomes" id="UP001604336">
    <property type="component" value="Unassembled WGS sequence"/>
</dbReference>
<organism evidence="2 3">
    <name type="scientific">Abeliophyllum distichum</name>
    <dbReference type="NCBI Taxonomy" id="126358"/>
    <lineage>
        <taxon>Eukaryota</taxon>
        <taxon>Viridiplantae</taxon>
        <taxon>Streptophyta</taxon>
        <taxon>Embryophyta</taxon>
        <taxon>Tracheophyta</taxon>
        <taxon>Spermatophyta</taxon>
        <taxon>Magnoliopsida</taxon>
        <taxon>eudicotyledons</taxon>
        <taxon>Gunneridae</taxon>
        <taxon>Pentapetalae</taxon>
        <taxon>asterids</taxon>
        <taxon>lamiids</taxon>
        <taxon>Lamiales</taxon>
        <taxon>Oleaceae</taxon>
        <taxon>Forsythieae</taxon>
        <taxon>Abeliophyllum</taxon>
    </lineage>
</organism>
<feature type="compositionally biased region" description="Basic and acidic residues" evidence="1">
    <location>
        <begin position="109"/>
        <end position="118"/>
    </location>
</feature>
<name>A0ABD1VYW2_9LAMI</name>
<reference evidence="3" key="1">
    <citation type="submission" date="2024-07" db="EMBL/GenBank/DDBJ databases">
        <title>Two chromosome-level genome assemblies of Korean endemic species Abeliophyllum distichum and Forsythia ovata (Oleaceae).</title>
        <authorList>
            <person name="Jang H."/>
        </authorList>
    </citation>
    <scope>NUCLEOTIDE SEQUENCE [LARGE SCALE GENOMIC DNA]</scope>
</reference>
<comment type="caution">
    <text evidence="2">The sequence shown here is derived from an EMBL/GenBank/DDBJ whole genome shotgun (WGS) entry which is preliminary data.</text>
</comment>
<proteinExistence type="predicted"/>
<keyword evidence="3" id="KW-1185">Reference proteome</keyword>
<protein>
    <submittedName>
        <fullName evidence="2">Uncharacterized protein</fullName>
    </submittedName>
</protein>
<feature type="compositionally biased region" description="Polar residues" evidence="1">
    <location>
        <begin position="96"/>
        <end position="106"/>
    </location>
</feature>
<evidence type="ECO:0000313" key="2">
    <source>
        <dbReference type="EMBL" id="KAL2542596.1"/>
    </source>
</evidence>
<sequence length="131" mass="14978">MLGVDINSLLLRKIDSLAKQIETLKYSQSANIVQMSLSIFATYGANHQSSECYLAAAEASSPEQGAYAQSFQLQQNNPYLQTYKSRWRNLQNFSYDNTRNIQNSPNRVRPQESKEGWKRNLIRASRQLKSA</sequence>
<accession>A0ABD1VYW2</accession>
<dbReference type="EMBL" id="JBFOLK010000001">
    <property type="protein sequence ID" value="KAL2542596.1"/>
    <property type="molecule type" value="Genomic_DNA"/>
</dbReference>
<evidence type="ECO:0000256" key="1">
    <source>
        <dbReference type="SAM" id="MobiDB-lite"/>
    </source>
</evidence>